<proteinExistence type="predicted"/>
<keyword evidence="1" id="KW-0812">Transmembrane</keyword>
<feature type="transmembrane region" description="Helical" evidence="1">
    <location>
        <begin position="12"/>
        <end position="31"/>
    </location>
</feature>
<feature type="transmembrane region" description="Helical" evidence="1">
    <location>
        <begin position="51"/>
        <end position="70"/>
    </location>
</feature>
<keyword evidence="1" id="KW-0472">Membrane</keyword>
<keyword evidence="3" id="KW-1185">Reference proteome</keyword>
<name>A0ABT0JCK5_9PSED</name>
<gene>
    <name evidence="2" type="ORF">M1B35_05500</name>
</gene>
<evidence type="ECO:0000313" key="2">
    <source>
        <dbReference type="EMBL" id="MCK9813614.1"/>
    </source>
</evidence>
<feature type="transmembrane region" description="Helical" evidence="1">
    <location>
        <begin position="77"/>
        <end position="94"/>
    </location>
</feature>
<dbReference type="RefSeq" id="WP_268261422.1">
    <property type="nucleotide sequence ID" value="NZ_JALQCX010000009.1"/>
</dbReference>
<organism evidence="2 3">
    <name type="scientific">Pseudomonas morbosilactucae</name>
    <dbReference type="NCBI Taxonomy" id="2938197"/>
    <lineage>
        <taxon>Bacteria</taxon>
        <taxon>Pseudomonadati</taxon>
        <taxon>Pseudomonadota</taxon>
        <taxon>Gammaproteobacteria</taxon>
        <taxon>Pseudomonadales</taxon>
        <taxon>Pseudomonadaceae</taxon>
        <taxon>Pseudomonas</taxon>
    </lineage>
</organism>
<dbReference type="EMBL" id="JALQCX010000009">
    <property type="protein sequence ID" value="MCK9813614.1"/>
    <property type="molecule type" value="Genomic_DNA"/>
</dbReference>
<evidence type="ECO:0000256" key="1">
    <source>
        <dbReference type="SAM" id="Phobius"/>
    </source>
</evidence>
<evidence type="ECO:0000313" key="3">
    <source>
        <dbReference type="Proteomes" id="UP001155163"/>
    </source>
</evidence>
<reference evidence="2 3" key="2">
    <citation type="journal article" date="2023" name="Plant Pathol.">
        <title>Dismantling and reorganizing Pseudomonas marginalis sensu#lato.</title>
        <authorList>
            <person name="Sawada H."/>
            <person name="Fujikawa T."/>
            <person name="Satou M."/>
        </authorList>
    </citation>
    <scope>NUCLEOTIDE SEQUENCE [LARGE SCALE GENOMIC DNA]</scope>
    <source>
        <strain evidence="2 3">MAFF 302046</strain>
    </source>
</reference>
<reference evidence="2 3" key="1">
    <citation type="journal article" date="2022" name="Int. J. Syst. Evol. Microbiol.">
        <title>Pseudomonas aegrilactucae sp. nov. and Pseudomonas morbosilactucae sp. nov., pathogens causing bacterial rot of lettuce in Japan.</title>
        <authorList>
            <person name="Sawada H."/>
            <person name="Fujikawa T."/>
            <person name="Satou M."/>
        </authorList>
    </citation>
    <scope>NUCLEOTIDE SEQUENCE [LARGE SCALE GENOMIC DNA]</scope>
    <source>
        <strain evidence="2 3">MAFF 302046</strain>
    </source>
</reference>
<evidence type="ECO:0008006" key="4">
    <source>
        <dbReference type="Google" id="ProtNLM"/>
    </source>
</evidence>
<protein>
    <recommendedName>
        <fullName evidence="4">DoxX family protein</fullName>
    </recommendedName>
</protein>
<accession>A0ABT0JCK5</accession>
<sequence>MTHKYDELIRLATAILAHSLAAVAFLLIDLYGVPLYEQWFGAIRKAFGMGMLIRTLFGLFIAVNLVIAIVPVFKVKLFLTLPLVLLTAYVLFPQHPIRGWVYTAEVALLPLAAIYLSRWMHQRLSHRSNRASAP</sequence>
<feature type="transmembrane region" description="Helical" evidence="1">
    <location>
        <begin position="100"/>
        <end position="120"/>
    </location>
</feature>
<dbReference type="Proteomes" id="UP001155163">
    <property type="component" value="Unassembled WGS sequence"/>
</dbReference>
<keyword evidence="1" id="KW-1133">Transmembrane helix</keyword>
<comment type="caution">
    <text evidence="2">The sequence shown here is derived from an EMBL/GenBank/DDBJ whole genome shotgun (WGS) entry which is preliminary data.</text>
</comment>